<dbReference type="InterPro" id="IPR029033">
    <property type="entry name" value="His_PPase_superfam"/>
</dbReference>
<dbReference type="SMART" id="SM00855">
    <property type="entry name" value="PGAM"/>
    <property type="match status" value="1"/>
</dbReference>
<dbReference type="PANTHER" id="PTHR48100:SF1">
    <property type="entry name" value="HISTIDINE PHOSPHATASE FAMILY PROTEIN-RELATED"/>
    <property type="match status" value="1"/>
</dbReference>
<sequence>MDCPAHAVFPTSRPPPEGLRCKTVHLIRHAEGTHNAAELEAERRQRFMKREEWRALRETHGVAFYLLESVTGLTYWDPPLTRLGRRQAAKLRRELTRSNVTFDAIFSSPFRRTLQTAMIGCPQIECLHRARPWWRKLGAWLRHEPCRPPPVVTTDLLRERIANYTSDGRRTVTQLAAEFPRVNFGEVSEEDRPFLESKELGKQEQPLVRARARRAVQWLMDRPTQQRTVAVVTHSHFLLALLGLFRLPDEGLLRFANAERRALHLCACQNDAQEGCDPTCTSAAAAAEKPP</sequence>
<name>A0A7S3RU12_EMIHU</name>
<dbReference type="InterPro" id="IPR050275">
    <property type="entry name" value="PGM_Phosphatase"/>
</dbReference>
<accession>A0A7S3RU12</accession>
<dbReference type="EMBL" id="HBIR01010512">
    <property type="protein sequence ID" value="CAE0534134.1"/>
    <property type="molecule type" value="Transcribed_RNA"/>
</dbReference>
<protein>
    <recommendedName>
        <fullName evidence="2">Phosphoglycerate mutase</fullName>
    </recommendedName>
</protein>
<gene>
    <name evidence="1" type="ORF">EHUX00137_LOCUS7482</name>
</gene>
<evidence type="ECO:0008006" key="2">
    <source>
        <dbReference type="Google" id="ProtNLM"/>
    </source>
</evidence>
<dbReference type="AlphaFoldDB" id="A0A7S3RU12"/>
<dbReference type="GO" id="GO:0005737">
    <property type="term" value="C:cytoplasm"/>
    <property type="evidence" value="ECO:0007669"/>
    <property type="project" value="TreeGrafter"/>
</dbReference>
<reference evidence="1" key="1">
    <citation type="submission" date="2021-01" db="EMBL/GenBank/DDBJ databases">
        <authorList>
            <person name="Corre E."/>
            <person name="Pelletier E."/>
            <person name="Niang G."/>
            <person name="Scheremetjew M."/>
            <person name="Finn R."/>
            <person name="Kale V."/>
            <person name="Holt S."/>
            <person name="Cochrane G."/>
            <person name="Meng A."/>
            <person name="Brown T."/>
            <person name="Cohen L."/>
        </authorList>
    </citation>
    <scope>NUCLEOTIDE SEQUENCE</scope>
    <source>
        <strain evidence="1">379</strain>
    </source>
</reference>
<dbReference type="GO" id="GO:0016791">
    <property type="term" value="F:phosphatase activity"/>
    <property type="evidence" value="ECO:0007669"/>
    <property type="project" value="TreeGrafter"/>
</dbReference>
<dbReference type="Pfam" id="PF00300">
    <property type="entry name" value="His_Phos_1"/>
    <property type="match status" value="1"/>
</dbReference>
<dbReference type="SUPFAM" id="SSF53254">
    <property type="entry name" value="Phosphoglycerate mutase-like"/>
    <property type="match status" value="1"/>
</dbReference>
<evidence type="ECO:0000313" key="1">
    <source>
        <dbReference type="EMBL" id="CAE0534134.1"/>
    </source>
</evidence>
<dbReference type="CDD" id="cd07067">
    <property type="entry name" value="HP_PGM_like"/>
    <property type="match status" value="1"/>
</dbReference>
<dbReference type="PANTHER" id="PTHR48100">
    <property type="entry name" value="BROAD-SPECIFICITY PHOSPHATASE YOR283W-RELATED"/>
    <property type="match status" value="1"/>
</dbReference>
<dbReference type="InterPro" id="IPR013078">
    <property type="entry name" value="His_Pase_superF_clade-1"/>
</dbReference>
<dbReference type="Gene3D" id="3.40.50.1240">
    <property type="entry name" value="Phosphoglycerate mutase-like"/>
    <property type="match status" value="1"/>
</dbReference>
<organism evidence="1">
    <name type="scientific">Emiliania huxleyi</name>
    <name type="common">Coccolithophore</name>
    <name type="synonym">Pontosphaera huxleyi</name>
    <dbReference type="NCBI Taxonomy" id="2903"/>
    <lineage>
        <taxon>Eukaryota</taxon>
        <taxon>Haptista</taxon>
        <taxon>Haptophyta</taxon>
        <taxon>Prymnesiophyceae</taxon>
        <taxon>Isochrysidales</taxon>
        <taxon>Noelaerhabdaceae</taxon>
        <taxon>Emiliania</taxon>
    </lineage>
</organism>
<proteinExistence type="predicted"/>